<dbReference type="AlphaFoldDB" id="A0A1Y3MDE4"/>
<keyword evidence="3" id="KW-0732">Signal</keyword>
<protein>
    <recommendedName>
        <fullName evidence="6">Sporulation protein</fullName>
    </recommendedName>
</protein>
<organism evidence="4 5">
    <name type="scientific">Bacillus pseudomycoides</name>
    <dbReference type="NCBI Taxonomy" id="64104"/>
    <lineage>
        <taxon>Bacteria</taxon>
        <taxon>Bacillati</taxon>
        <taxon>Bacillota</taxon>
        <taxon>Bacilli</taxon>
        <taxon>Bacillales</taxon>
        <taxon>Bacillaceae</taxon>
        <taxon>Bacillus</taxon>
        <taxon>Bacillus cereus group</taxon>
    </lineage>
</organism>
<dbReference type="Pfam" id="PF09580">
    <property type="entry name" value="Spore_YhcN_YlaJ"/>
    <property type="match status" value="1"/>
</dbReference>
<dbReference type="RefSeq" id="WP_016112489.1">
    <property type="nucleotide sequence ID" value="NZ_CP189809.1"/>
</dbReference>
<evidence type="ECO:0000313" key="5">
    <source>
        <dbReference type="Proteomes" id="UP000195321"/>
    </source>
</evidence>
<dbReference type="Proteomes" id="UP000195321">
    <property type="component" value="Unassembled WGS sequence"/>
</dbReference>
<evidence type="ECO:0008006" key="6">
    <source>
        <dbReference type="Google" id="ProtNLM"/>
    </source>
</evidence>
<name>A0A1Y3MDE4_9BACI</name>
<dbReference type="PROSITE" id="PS51257">
    <property type="entry name" value="PROKAR_LIPOPROTEIN"/>
    <property type="match status" value="1"/>
</dbReference>
<feature type="compositionally biased region" description="Basic and acidic residues" evidence="2">
    <location>
        <begin position="25"/>
        <end position="43"/>
    </location>
</feature>
<comment type="caution">
    <text evidence="4">The sequence shown here is derived from an EMBL/GenBank/DDBJ whole genome shotgun (WGS) entry which is preliminary data.</text>
</comment>
<feature type="signal peptide" evidence="3">
    <location>
        <begin position="1"/>
        <end position="21"/>
    </location>
</feature>
<reference evidence="4 5" key="1">
    <citation type="submission" date="2017-02" db="EMBL/GenBank/DDBJ databases">
        <title>Bacillus pseudomycoides isolate FSL K6-0042.</title>
        <authorList>
            <person name="Kovac J."/>
        </authorList>
    </citation>
    <scope>NUCLEOTIDE SEQUENCE [LARGE SCALE GENOMIC DNA]</scope>
    <source>
        <strain evidence="4 5">FSL K6-0042</strain>
    </source>
</reference>
<evidence type="ECO:0000256" key="3">
    <source>
        <dbReference type="SAM" id="SignalP"/>
    </source>
</evidence>
<accession>A0A1Y3MDE4</accession>
<dbReference type="InterPro" id="IPR019076">
    <property type="entry name" value="Spore_lipoprot_YhcN/YlaJ-like"/>
</dbReference>
<feature type="coiled-coil region" evidence="1">
    <location>
        <begin position="130"/>
        <end position="157"/>
    </location>
</feature>
<evidence type="ECO:0000256" key="2">
    <source>
        <dbReference type="SAM" id="MobiDB-lite"/>
    </source>
</evidence>
<evidence type="ECO:0000256" key="1">
    <source>
        <dbReference type="SAM" id="Coils"/>
    </source>
</evidence>
<feature type="chain" id="PRO_5038653995" description="Sporulation protein" evidence="3">
    <location>
        <begin position="22"/>
        <end position="162"/>
    </location>
</feature>
<feature type="region of interest" description="Disordered" evidence="2">
    <location>
        <begin position="25"/>
        <end position="54"/>
    </location>
</feature>
<dbReference type="EMBL" id="MWPX01000012">
    <property type="protein sequence ID" value="OUM48477.1"/>
    <property type="molecule type" value="Genomic_DNA"/>
</dbReference>
<keyword evidence="1" id="KW-0175">Coiled coil</keyword>
<proteinExistence type="predicted"/>
<sequence>MRKLGIITALFVLLLSSFTGCGRSPLDKKVKKEEAKRTEEKNGPKLTKMSTESFNQSISQEAKKKVLAMEEIIKATAVNSNLDLYIAVKPEHHERFGLKPLRTKIKKQLSDEYPTFDIRVSTDRKIFMLLDTLENKIKKKEVNKDQIKKQLKLIQSEIKSDT</sequence>
<gene>
    <name evidence="4" type="ORF">BW425_12485</name>
</gene>
<evidence type="ECO:0000313" key="4">
    <source>
        <dbReference type="EMBL" id="OUM48477.1"/>
    </source>
</evidence>